<feature type="binding site" evidence="10">
    <location>
        <begin position="328"/>
        <end position="330"/>
    </location>
    <ligand>
        <name>substrate</name>
    </ligand>
</feature>
<comment type="cofactor">
    <cofactor evidence="11">
        <name>a divalent metal cation</name>
        <dbReference type="ChEBI" id="CHEBI:60240"/>
    </cofactor>
    <text evidence="11">Binds 1 divalent metal cation per subunit.</text>
</comment>
<dbReference type="PANTHER" id="PTHR11113">
    <property type="entry name" value="N-ACETYLGLUCOSAMINE-6-PHOSPHATE DEACETYLASE"/>
    <property type="match status" value="1"/>
</dbReference>
<feature type="domain" description="Amidohydrolase-related" evidence="12">
    <location>
        <begin position="55"/>
        <end position="399"/>
    </location>
</feature>
<dbReference type="InterPro" id="IPR006680">
    <property type="entry name" value="Amidohydro-rel"/>
</dbReference>
<dbReference type="InterPro" id="IPR003764">
    <property type="entry name" value="GlcNAc_6-P_deAcase"/>
</dbReference>
<dbReference type="PANTHER" id="PTHR11113:SF14">
    <property type="entry name" value="N-ACETYLGLUCOSAMINE-6-PHOSPHATE DEACETYLASE"/>
    <property type="match status" value="1"/>
</dbReference>
<sequence>MLKIVIVKFTNCILCDKGRLYPGEDLYVDQTNGVIIQKPNDESVIDEVIDLEGLIVAPGFIDIQINGCFGFDFCSKDPPEIYLENYHLAMKSLIQTGVTSICPTLPSSYSDTYKVALPILKPSRNCDMTDSLGVHCEGPFISTAKKGCHPIGALTEARNEMKDLAKLYNADGLSKNIRIITAAPEIGGVSSAISNIVKDHKIVFAIGHTNADYETGLKAVRQGATMLTHLYNAMTQVHQRKPGIIGLISSPELARENKLPYFGLIADGVHVHPATVRSAYKICSEKLILVTDAMYLIGAENGSYLWGSNNQYIVKEGNHLFLKGTETIAGSATTLAQCLRNIMQWCQLDLAEAVQFVTNHPAVATSVQDKKGFLNLGCDADLTILDKDGFVKQVYKLGKKISDNSDSYTFS</sequence>
<dbReference type="SUPFAM" id="SSF51556">
    <property type="entry name" value="Metallo-dependent hydrolases"/>
    <property type="match status" value="1"/>
</dbReference>
<dbReference type="Gene3D" id="3.20.20.140">
    <property type="entry name" value="Metal-dependent hydrolases"/>
    <property type="match status" value="1"/>
</dbReference>
<dbReference type="Proteomes" id="UP000094236">
    <property type="component" value="Unassembled WGS sequence"/>
</dbReference>
<evidence type="ECO:0000313" key="13">
    <source>
        <dbReference type="EMBL" id="ODV97551.1"/>
    </source>
</evidence>
<evidence type="ECO:0000259" key="12">
    <source>
        <dbReference type="Pfam" id="PF01979"/>
    </source>
</evidence>
<feature type="binding site" evidence="11">
    <location>
        <position position="229"/>
    </location>
    <ligand>
        <name>Zn(2+)</name>
        <dbReference type="ChEBI" id="CHEBI:29105"/>
    </ligand>
</feature>
<comment type="similarity">
    <text evidence="1 8">Belongs to the metallo-dependent hydrolases superfamily. NagA family.</text>
</comment>
<protein>
    <recommendedName>
        <fullName evidence="3 8">N-acetylglucosamine-6-phosphate deacetylase</fullName>
        <ecNumber evidence="2 8">3.5.1.25</ecNumber>
    </recommendedName>
</protein>
<dbReference type="GO" id="GO:0008448">
    <property type="term" value="F:N-acetylglucosamine-6-phosphate deacetylase activity"/>
    <property type="evidence" value="ECO:0007669"/>
    <property type="project" value="UniProtKB-UniRule"/>
</dbReference>
<feature type="binding site" evidence="10">
    <location>
        <position position="240"/>
    </location>
    <ligand>
        <name>substrate</name>
    </ligand>
</feature>
<dbReference type="Pfam" id="PF01979">
    <property type="entry name" value="Amidohydro_1"/>
    <property type="match status" value="1"/>
</dbReference>
<dbReference type="Gene3D" id="2.30.40.10">
    <property type="entry name" value="Urease, subunit C, domain 1"/>
    <property type="match status" value="1"/>
</dbReference>
<organism evidence="13 14">
    <name type="scientific">Pachysolen tannophilus NRRL Y-2460</name>
    <dbReference type="NCBI Taxonomy" id="669874"/>
    <lineage>
        <taxon>Eukaryota</taxon>
        <taxon>Fungi</taxon>
        <taxon>Dikarya</taxon>
        <taxon>Ascomycota</taxon>
        <taxon>Saccharomycotina</taxon>
        <taxon>Pichiomycetes</taxon>
        <taxon>Pachysolenaceae</taxon>
        <taxon>Pachysolen</taxon>
    </lineage>
</organism>
<dbReference type="InterPro" id="IPR032466">
    <property type="entry name" value="Metal_Hydrolase"/>
</dbReference>
<dbReference type="NCBIfam" id="TIGR00221">
    <property type="entry name" value="nagA"/>
    <property type="match status" value="1"/>
</dbReference>
<name>A0A1E4U0M8_PACTA</name>
<dbReference type="OrthoDB" id="10264777at2759"/>
<keyword evidence="5 8" id="KW-0378">Hydrolase</keyword>
<evidence type="ECO:0000256" key="2">
    <source>
        <dbReference type="ARBA" id="ARBA00011899"/>
    </source>
</evidence>
<keyword evidence="14" id="KW-1185">Reference proteome</keyword>
<evidence type="ECO:0000256" key="4">
    <source>
        <dbReference type="ARBA" id="ARBA00022723"/>
    </source>
</evidence>
<dbReference type="CDD" id="cd00854">
    <property type="entry name" value="NagA"/>
    <property type="match status" value="1"/>
</dbReference>
<feature type="binding site" evidence="11">
    <location>
        <position position="137"/>
    </location>
    <ligand>
        <name>Zn(2+)</name>
        <dbReference type="ChEBI" id="CHEBI:29105"/>
    </ligand>
</feature>
<dbReference type="STRING" id="669874.A0A1E4U0M8"/>
<evidence type="ECO:0000256" key="8">
    <source>
        <dbReference type="PIRNR" id="PIRNR038994"/>
    </source>
</evidence>
<feature type="binding site" evidence="11">
    <location>
        <position position="208"/>
    </location>
    <ligand>
        <name>Zn(2+)</name>
        <dbReference type="ChEBI" id="CHEBI:29105"/>
    </ligand>
</feature>
<dbReference type="InterPro" id="IPR011059">
    <property type="entry name" value="Metal-dep_hydrolase_composite"/>
</dbReference>
<evidence type="ECO:0000256" key="5">
    <source>
        <dbReference type="ARBA" id="ARBA00022801"/>
    </source>
</evidence>
<dbReference type="GO" id="GO:0006046">
    <property type="term" value="P:N-acetylglucosamine catabolic process"/>
    <property type="evidence" value="ECO:0007669"/>
    <property type="project" value="TreeGrafter"/>
</dbReference>
<dbReference type="EMBL" id="KV454011">
    <property type="protein sequence ID" value="ODV97551.1"/>
    <property type="molecule type" value="Genomic_DNA"/>
</dbReference>
<comment type="catalytic activity">
    <reaction evidence="7 8">
        <text>N-acetyl-D-glucosamine 6-phosphate + H2O = D-glucosamine 6-phosphate + acetate</text>
        <dbReference type="Rhea" id="RHEA:22936"/>
        <dbReference type="ChEBI" id="CHEBI:15377"/>
        <dbReference type="ChEBI" id="CHEBI:30089"/>
        <dbReference type="ChEBI" id="CHEBI:57513"/>
        <dbReference type="ChEBI" id="CHEBI:58725"/>
        <dbReference type="EC" id="3.5.1.25"/>
    </reaction>
</comment>
<feature type="active site" description="Proton donor/acceptor" evidence="9">
    <location>
        <position position="292"/>
    </location>
</feature>
<accession>A0A1E4U0M8</accession>
<dbReference type="GO" id="GO:0046872">
    <property type="term" value="F:metal ion binding"/>
    <property type="evidence" value="ECO:0007669"/>
    <property type="project" value="UniProtKB-KW"/>
</dbReference>
<evidence type="ECO:0000256" key="11">
    <source>
        <dbReference type="PIRSR" id="PIRSR038994-3"/>
    </source>
</evidence>
<evidence type="ECO:0000256" key="7">
    <source>
        <dbReference type="ARBA" id="ARBA00047647"/>
    </source>
</evidence>
<reference evidence="14" key="1">
    <citation type="submission" date="2016-05" db="EMBL/GenBank/DDBJ databases">
        <title>Comparative genomics of biotechnologically important yeasts.</title>
        <authorList>
            <consortium name="DOE Joint Genome Institute"/>
            <person name="Riley R."/>
            <person name="Haridas S."/>
            <person name="Wolfe K.H."/>
            <person name="Lopes M.R."/>
            <person name="Hittinger C.T."/>
            <person name="Goker M."/>
            <person name="Salamov A."/>
            <person name="Wisecaver J."/>
            <person name="Long T.M."/>
            <person name="Aerts A.L."/>
            <person name="Barry K."/>
            <person name="Choi C."/>
            <person name="Clum A."/>
            <person name="Coughlan A.Y."/>
            <person name="Deshpande S."/>
            <person name="Douglass A.P."/>
            <person name="Hanson S.J."/>
            <person name="Klenk H.-P."/>
            <person name="Labutti K."/>
            <person name="Lapidus A."/>
            <person name="Lindquist E."/>
            <person name="Lipzen A."/>
            <person name="Meier-Kolthoff J.P."/>
            <person name="Ohm R.A."/>
            <person name="Otillar R.P."/>
            <person name="Pangilinan J."/>
            <person name="Peng Y."/>
            <person name="Rokas A."/>
            <person name="Rosa C.A."/>
            <person name="Scheuner C."/>
            <person name="Sibirny A.A."/>
            <person name="Slot J.C."/>
            <person name="Stielow J.B."/>
            <person name="Sun H."/>
            <person name="Kurtzman C.P."/>
            <person name="Blackwell M."/>
            <person name="Grigoriev I.V."/>
            <person name="Jeffries T.W."/>
        </authorList>
    </citation>
    <scope>NUCLEOTIDE SEQUENCE [LARGE SCALE GENOMIC DNA]</scope>
    <source>
        <strain evidence="14">NRRL Y-2460</strain>
    </source>
</reference>
<evidence type="ECO:0000256" key="3">
    <source>
        <dbReference type="ARBA" id="ARBA00018029"/>
    </source>
</evidence>
<evidence type="ECO:0000256" key="10">
    <source>
        <dbReference type="PIRSR" id="PIRSR038994-2"/>
    </source>
</evidence>
<keyword evidence="6 8" id="KW-0119">Carbohydrate metabolism</keyword>
<keyword evidence="4 11" id="KW-0479">Metal-binding</keyword>
<evidence type="ECO:0000256" key="9">
    <source>
        <dbReference type="PIRSR" id="PIRSR038994-1"/>
    </source>
</evidence>
<evidence type="ECO:0000256" key="1">
    <source>
        <dbReference type="ARBA" id="ARBA00010716"/>
    </source>
</evidence>
<dbReference type="AlphaFoldDB" id="A0A1E4U0M8"/>
<feature type="binding site" evidence="10">
    <location>
        <begin position="232"/>
        <end position="233"/>
    </location>
    <ligand>
        <name>substrate</name>
    </ligand>
</feature>
<proteinExistence type="inferred from homology"/>
<dbReference type="SUPFAM" id="SSF51338">
    <property type="entry name" value="Composite domain of metallo-dependent hydrolases"/>
    <property type="match status" value="1"/>
</dbReference>
<gene>
    <name evidence="13" type="ORF">PACTADRAFT_36945</name>
</gene>
<evidence type="ECO:0000313" key="14">
    <source>
        <dbReference type="Proteomes" id="UP000094236"/>
    </source>
</evidence>
<evidence type="ECO:0000256" key="6">
    <source>
        <dbReference type="ARBA" id="ARBA00023277"/>
    </source>
</evidence>
<feature type="binding site" evidence="10">
    <location>
        <position position="270"/>
    </location>
    <ligand>
        <name>substrate</name>
    </ligand>
</feature>
<dbReference type="EC" id="3.5.1.25" evidence="2 8"/>
<feature type="binding site" evidence="10">
    <location>
        <position position="148"/>
    </location>
    <ligand>
        <name>substrate</name>
    </ligand>
</feature>
<dbReference type="PIRSF" id="PIRSF038994">
    <property type="entry name" value="NagA"/>
    <property type="match status" value="1"/>
</dbReference>